<keyword evidence="2" id="KW-1185">Reference proteome</keyword>
<reference evidence="1" key="1">
    <citation type="submission" date="2023-04" db="EMBL/GenBank/DDBJ databases">
        <title>Ambrosiozyma monospora NBRC 10751.</title>
        <authorList>
            <person name="Ichikawa N."/>
            <person name="Sato H."/>
            <person name="Tonouchi N."/>
        </authorList>
    </citation>
    <scope>NUCLEOTIDE SEQUENCE</scope>
    <source>
        <strain evidence="1">NBRC 10751</strain>
    </source>
</reference>
<gene>
    <name evidence="1" type="ORF">Amon02_000507900</name>
</gene>
<proteinExistence type="predicted"/>
<sequence length="195" mass="21883">MKERDKETYDELTQLSQTWGSSTFGLFPSMNHEIALNPRMKAKFEKHARTGDRVRTNNIPFFTTLHQFSIREITTTNRAIGFIVSRHIRQITSCDSVFVAVCVRVLRTFVSDADLASSGLGFSLSFAFAFFDFDFDFSLLGAVFDGNLAGSGLGFSLGFGFDFRFLNVSRLENEGAKIVAWFSNLGILMIVLRDA</sequence>
<organism evidence="1 2">
    <name type="scientific">Ambrosiozyma monospora</name>
    <name type="common">Yeast</name>
    <name type="synonym">Endomycopsis monosporus</name>
    <dbReference type="NCBI Taxonomy" id="43982"/>
    <lineage>
        <taxon>Eukaryota</taxon>
        <taxon>Fungi</taxon>
        <taxon>Dikarya</taxon>
        <taxon>Ascomycota</taxon>
        <taxon>Saccharomycotina</taxon>
        <taxon>Pichiomycetes</taxon>
        <taxon>Pichiales</taxon>
        <taxon>Pichiaceae</taxon>
        <taxon>Ambrosiozyma</taxon>
    </lineage>
</organism>
<protein>
    <submittedName>
        <fullName evidence="1">Unnamed protein product</fullName>
    </submittedName>
</protein>
<name>A0ACB5T5F7_AMBMO</name>
<dbReference type="Proteomes" id="UP001165064">
    <property type="component" value="Unassembled WGS sequence"/>
</dbReference>
<accession>A0ACB5T5F7</accession>
<evidence type="ECO:0000313" key="1">
    <source>
        <dbReference type="EMBL" id="GME81668.1"/>
    </source>
</evidence>
<comment type="caution">
    <text evidence="1">The sequence shown here is derived from an EMBL/GenBank/DDBJ whole genome shotgun (WGS) entry which is preliminary data.</text>
</comment>
<evidence type="ECO:0000313" key="2">
    <source>
        <dbReference type="Proteomes" id="UP001165064"/>
    </source>
</evidence>
<dbReference type="EMBL" id="BSXS01003641">
    <property type="protein sequence ID" value="GME81668.1"/>
    <property type="molecule type" value="Genomic_DNA"/>
</dbReference>